<dbReference type="Proteomes" id="UP000494105">
    <property type="component" value="Unassembled WGS sequence"/>
</dbReference>
<dbReference type="RefSeq" id="WP_175128881.1">
    <property type="nucleotide sequence ID" value="NZ_CADILD010000002.1"/>
</dbReference>
<accession>A0A6S7DHF0</accession>
<reference evidence="1 2" key="1">
    <citation type="submission" date="2020-04" db="EMBL/GenBank/DDBJ databases">
        <authorList>
            <person name="De Canck E."/>
        </authorList>
    </citation>
    <scope>NUCLEOTIDE SEQUENCE [LARGE SCALE GENOMIC DNA]</scope>
    <source>
        <strain evidence="1 2">LMG 1861</strain>
    </source>
</reference>
<name>A0A6S7DHF0_9BURK</name>
<dbReference type="AlphaFoldDB" id="A0A6S7DHF0"/>
<sequence length="278" mass="30514">MVDVKNVRIYLGGHVDDLYALSLLFPKKAIPDLYIVTDIFGRKDGQGDRVSSTDSLTTYLTGEGCLPVVERNNATPQEIEWIALEIIGPLNGYAALADSNFRSVLPISVSWEGNGGGGCVTFGSSVQNKPQRSVATNRHPLLWELLPTRVEYMRTNSLASSAANVIAGPPSWAEYYRLLEDIAGHFDSSLDKLSKLGLAEREGLDGFKNAANNREHGRHGTSKRNLSISQESLMNLREAREFVRGVVSNWLDRECGGRLPRDRVDGAPLRFGLDGAQV</sequence>
<dbReference type="EMBL" id="CADILD010000002">
    <property type="protein sequence ID" value="CAB3878296.1"/>
    <property type="molecule type" value="Genomic_DNA"/>
</dbReference>
<protein>
    <submittedName>
        <fullName evidence="1">Uncharacterized protein</fullName>
    </submittedName>
</protein>
<gene>
    <name evidence="1" type="ORF">LMG1861_03136</name>
</gene>
<evidence type="ECO:0000313" key="2">
    <source>
        <dbReference type="Proteomes" id="UP000494105"/>
    </source>
</evidence>
<organism evidence="1 2">
    <name type="scientific">Achromobacter piechaudii</name>
    <dbReference type="NCBI Taxonomy" id="72556"/>
    <lineage>
        <taxon>Bacteria</taxon>
        <taxon>Pseudomonadati</taxon>
        <taxon>Pseudomonadota</taxon>
        <taxon>Betaproteobacteria</taxon>
        <taxon>Burkholderiales</taxon>
        <taxon>Alcaligenaceae</taxon>
        <taxon>Achromobacter</taxon>
    </lineage>
</organism>
<evidence type="ECO:0000313" key="1">
    <source>
        <dbReference type="EMBL" id="CAB3878296.1"/>
    </source>
</evidence>
<proteinExistence type="predicted"/>